<feature type="transmembrane region" description="Helical" evidence="10">
    <location>
        <begin position="235"/>
        <end position="257"/>
    </location>
</feature>
<feature type="transmembrane region" description="Helical" evidence="10">
    <location>
        <begin position="421"/>
        <end position="442"/>
    </location>
</feature>
<keyword evidence="6 10" id="KW-0067">ATP-binding</keyword>
<accession>A0ABW7AMN6</accession>
<dbReference type="SMART" id="SM00746">
    <property type="entry name" value="TRASH"/>
    <property type="match status" value="1"/>
</dbReference>
<dbReference type="NCBIfam" id="TIGR01525">
    <property type="entry name" value="ATPase-IB_hvy"/>
    <property type="match status" value="1"/>
</dbReference>
<dbReference type="InterPro" id="IPR008972">
    <property type="entry name" value="Cupredoxin"/>
</dbReference>
<dbReference type="PRINTS" id="PR00119">
    <property type="entry name" value="CATATPASE"/>
</dbReference>
<dbReference type="Gene3D" id="2.70.150.10">
    <property type="entry name" value="Calcium-transporting ATPase, cytoplasmic transduction domain A"/>
    <property type="match status" value="1"/>
</dbReference>
<dbReference type="InterPro" id="IPR001757">
    <property type="entry name" value="P_typ_ATPase"/>
</dbReference>
<dbReference type="InterPro" id="IPR036412">
    <property type="entry name" value="HAD-like_sf"/>
</dbReference>
<dbReference type="RefSeq" id="WP_393172878.1">
    <property type="nucleotide sequence ID" value="NZ_JBICRM010000029.1"/>
</dbReference>
<dbReference type="CDD" id="cd02094">
    <property type="entry name" value="P-type_ATPase_Cu-like"/>
    <property type="match status" value="1"/>
</dbReference>
<organism evidence="13 14">
    <name type="scientific">Nonomuraea marmarensis</name>
    <dbReference type="NCBI Taxonomy" id="3351344"/>
    <lineage>
        <taxon>Bacteria</taxon>
        <taxon>Bacillati</taxon>
        <taxon>Actinomycetota</taxon>
        <taxon>Actinomycetes</taxon>
        <taxon>Streptosporangiales</taxon>
        <taxon>Streptosporangiaceae</taxon>
        <taxon>Nonomuraea</taxon>
    </lineage>
</organism>
<dbReference type="Pfam" id="PF04945">
    <property type="entry name" value="YHS"/>
    <property type="match status" value="1"/>
</dbReference>
<dbReference type="Gene3D" id="3.40.50.1000">
    <property type="entry name" value="HAD superfamily/HAD-like"/>
    <property type="match status" value="1"/>
</dbReference>
<evidence type="ECO:0000313" key="14">
    <source>
        <dbReference type="Proteomes" id="UP001603978"/>
    </source>
</evidence>
<dbReference type="SUPFAM" id="SSF81653">
    <property type="entry name" value="Calcium ATPase, transduction domain A"/>
    <property type="match status" value="1"/>
</dbReference>
<dbReference type="Pfam" id="PF00702">
    <property type="entry name" value="Hydrolase"/>
    <property type="match status" value="1"/>
</dbReference>
<dbReference type="InterPro" id="IPR008250">
    <property type="entry name" value="ATPase_P-typ_transduc_dom_A_sf"/>
</dbReference>
<comment type="caution">
    <text evidence="13">The sequence shown here is derived from an EMBL/GenBank/DDBJ whole genome shotgun (WGS) entry which is preliminary data.</text>
</comment>
<dbReference type="SUPFAM" id="SSF49503">
    <property type="entry name" value="Cupredoxins"/>
    <property type="match status" value="1"/>
</dbReference>
<dbReference type="InterPro" id="IPR011017">
    <property type="entry name" value="TRASH_dom"/>
</dbReference>
<dbReference type="InterPro" id="IPR023299">
    <property type="entry name" value="ATPase_P-typ_cyto_dom_N"/>
</dbReference>
<dbReference type="InterPro" id="IPR023298">
    <property type="entry name" value="ATPase_P-typ_TM_dom_sf"/>
</dbReference>
<dbReference type="PANTHER" id="PTHR43520">
    <property type="entry name" value="ATP7, ISOFORM B"/>
    <property type="match status" value="1"/>
</dbReference>
<feature type="transmembrane region" description="Helical" evidence="10">
    <location>
        <begin position="793"/>
        <end position="811"/>
    </location>
</feature>
<keyword evidence="7" id="KW-1278">Translocase</keyword>
<feature type="transmembrane region" description="Helical" evidence="10">
    <location>
        <begin position="204"/>
        <end position="223"/>
    </location>
</feature>
<evidence type="ECO:0000256" key="6">
    <source>
        <dbReference type="ARBA" id="ARBA00022840"/>
    </source>
</evidence>
<keyword evidence="4 10" id="KW-0479">Metal-binding</keyword>
<dbReference type="SFLD" id="SFLDS00003">
    <property type="entry name" value="Haloacid_Dehalogenase"/>
    <property type="match status" value="1"/>
</dbReference>
<dbReference type="PRINTS" id="PR00120">
    <property type="entry name" value="HATPASE"/>
</dbReference>
<keyword evidence="5 10" id="KW-0547">Nucleotide-binding</keyword>
<evidence type="ECO:0000256" key="2">
    <source>
        <dbReference type="ARBA" id="ARBA00006024"/>
    </source>
</evidence>
<comment type="similarity">
    <text evidence="2 10">Belongs to the cation transport ATPase (P-type) (TC 3.A.3) family. Type IB subfamily.</text>
</comment>
<keyword evidence="8 10" id="KW-1133">Transmembrane helix</keyword>
<gene>
    <name evidence="13" type="ORF">ACFLIM_36155</name>
</gene>
<dbReference type="EMBL" id="JBICRM010000029">
    <property type="protein sequence ID" value="MFG1708648.1"/>
    <property type="molecule type" value="Genomic_DNA"/>
</dbReference>
<sequence length="887" mass="91868">MTVTDITVLVGAAALIGLLAWFFFGPRKARLAEVRDGRQEIEITVKGGYSPDLIRVRQGVPLRIVFDRRESGECTSQVVFPDFGVSKALPAFGKAAVELVPDRSGEYGFACGMNMVRGRLIVEEGAGGGSSPGDITRSPAETRTAGEAGETLAEDGEAAERRAEIADLSRRVLVGAVLTAPVAVAVMAHEVFGAGWVPGFLLNPWIQLLLITPVMFYTGWPIHRIGWLTLAHRGAEMNALITLGTTAAYGYSLVATVAPGVLPAEVRDVYFEAVGVIITLILLGRLFEATAKAGTGEAIRALIGLQAKTARLLRDGAEVEVAIEQVAPGDVVVVRPGEKVPVDGVIVEGRSTLDESMVTGESIPMTKGPGDEVVGATVNQTGAFRFEATKVGAQTMLAQIIGLVRRAQASKAPIQRLADLVAGYFVPAVIFIAIATFAVWFVGGPSPAFTLALVAAVAVLIIACPCALGLATPLSVMVGTGKGAQAGILIRDAASLETAHRLDTIVLDKTGTITRGQPALTDVIPADGWSEAEVLRLVAAAEHSSEHPLGQAIVRGAAERGLDLPRVSAFDSVTGKGIRATIDGRQVLVGRSRLLAEAGVDVSSMEGTAGGLAAAGRTPILAAVDGAPAGVLAVADTVKDDSGDAVAELQHLGLQVVMITGDNARTAEAIARQVGITRVLAEVLPEHKAAEIARLQGERRRVGMVGDGINDAPALAQADVGFAIGTGTDVAIEAADVTLISGALGGVVTAIRLSKAAMRNIRQNLFLAFVYNVVGIPIAAGVLYPFFGIRLSPIIAAAAMAASSLSVVGNANRLRRFTATAPPKAPPVPADLAVAVETAKQGETVTDPVCGMDVDPSTAVSAERDGQTFWFCSTGCRDAFMATSGST</sequence>
<feature type="region of interest" description="Disordered" evidence="11">
    <location>
        <begin position="125"/>
        <end position="156"/>
    </location>
</feature>
<feature type="transmembrane region" description="Helical" evidence="10">
    <location>
        <begin position="448"/>
        <end position="471"/>
    </location>
</feature>
<feature type="transmembrane region" description="Helical" evidence="10">
    <location>
        <begin position="172"/>
        <end position="192"/>
    </location>
</feature>
<feature type="transmembrane region" description="Helical" evidence="10">
    <location>
        <begin position="765"/>
        <end position="787"/>
    </location>
</feature>
<evidence type="ECO:0000313" key="13">
    <source>
        <dbReference type="EMBL" id="MFG1708648.1"/>
    </source>
</evidence>
<dbReference type="SUPFAM" id="SSF81665">
    <property type="entry name" value="Calcium ATPase, transmembrane domain M"/>
    <property type="match status" value="1"/>
</dbReference>
<feature type="transmembrane region" description="Helical" evidence="10">
    <location>
        <begin position="269"/>
        <end position="287"/>
    </location>
</feature>
<dbReference type="InterPro" id="IPR059000">
    <property type="entry name" value="ATPase_P-type_domA"/>
</dbReference>
<dbReference type="SFLD" id="SFLDG00002">
    <property type="entry name" value="C1.7:_P-type_atpase_like"/>
    <property type="match status" value="1"/>
</dbReference>
<dbReference type="SFLD" id="SFLDF00027">
    <property type="entry name" value="p-type_atpase"/>
    <property type="match status" value="1"/>
</dbReference>
<keyword evidence="14" id="KW-1185">Reference proteome</keyword>
<feature type="transmembrane region" description="Helical" evidence="10">
    <location>
        <begin position="6"/>
        <end position="25"/>
    </location>
</feature>
<keyword evidence="9 10" id="KW-0472">Membrane</keyword>
<evidence type="ECO:0000256" key="4">
    <source>
        <dbReference type="ARBA" id="ARBA00022723"/>
    </source>
</evidence>
<dbReference type="Proteomes" id="UP001603978">
    <property type="component" value="Unassembled WGS sequence"/>
</dbReference>
<proteinExistence type="inferred from homology"/>
<dbReference type="SUPFAM" id="SSF56784">
    <property type="entry name" value="HAD-like"/>
    <property type="match status" value="1"/>
</dbReference>
<comment type="subcellular location">
    <subcellularLocation>
        <location evidence="1">Cell membrane</location>
        <topology evidence="1">Multi-pass membrane protein</topology>
    </subcellularLocation>
</comment>
<keyword evidence="3 10" id="KW-0812">Transmembrane</keyword>
<evidence type="ECO:0000256" key="9">
    <source>
        <dbReference type="ARBA" id="ARBA00023136"/>
    </source>
</evidence>
<evidence type="ECO:0000256" key="10">
    <source>
        <dbReference type="RuleBase" id="RU362081"/>
    </source>
</evidence>
<dbReference type="InterPro" id="IPR007029">
    <property type="entry name" value="YHS_dom"/>
</dbReference>
<keyword evidence="10" id="KW-1003">Cell membrane</keyword>
<dbReference type="InterPro" id="IPR028096">
    <property type="entry name" value="EfeO_Cupredoxin"/>
</dbReference>
<name>A0ABW7AMN6_9ACTN</name>
<dbReference type="InterPro" id="IPR044492">
    <property type="entry name" value="P_typ_ATPase_HD_dom"/>
</dbReference>
<dbReference type="PROSITE" id="PS00154">
    <property type="entry name" value="ATPASE_E1_E2"/>
    <property type="match status" value="1"/>
</dbReference>
<protein>
    <submittedName>
        <fullName evidence="13">Heavy metal translocating P-type ATPase</fullName>
    </submittedName>
</protein>
<evidence type="ECO:0000256" key="7">
    <source>
        <dbReference type="ARBA" id="ARBA00022967"/>
    </source>
</evidence>
<evidence type="ECO:0000256" key="11">
    <source>
        <dbReference type="SAM" id="MobiDB-lite"/>
    </source>
</evidence>
<dbReference type="Gene3D" id="3.40.1110.10">
    <property type="entry name" value="Calcium-transporting ATPase, cytoplasmic domain N"/>
    <property type="match status" value="1"/>
</dbReference>
<evidence type="ECO:0000259" key="12">
    <source>
        <dbReference type="SMART" id="SM00746"/>
    </source>
</evidence>
<evidence type="ECO:0000256" key="3">
    <source>
        <dbReference type="ARBA" id="ARBA00022692"/>
    </source>
</evidence>
<reference evidence="13 14" key="1">
    <citation type="submission" date="2024-10" db="EMBL/GenBank/DDBJ databases">
        <authorList>
            <person name="Topkara A.R."/>
            <person name="Saygin H."/>
        </authorList>
    </citation>
    <scope>NUCLEOTIDE SEQUENCE [LARGE SCALE GENOMIC DNA]</scope>
    <source>
        <strain evidence="13 14">M3C6</strain>
    </source>
</reference>
<dbReference type="Gene3D" id="2.60.40.420">
    <property type="entry name" value="Cupredoxins - blue copper proteins"/>
    <property type="match status" value="1"/>
</dbReference>
<dbReference type="InterPro" id="IPR023214">
    <property type="entry name" value="HAD_sf"/>
</dbReference>
<dbReference type="PANTHER" id="PTHR43520:SF8">
    <property type="entry name" value="P-TYPE CU(+) TRANSPORTER"/>
    <property type="match status" value="1"/>
</dbReference>
<dbReference type="NCBIfam" id="TIGR01511">
    <property type="entry name" value="ATPase-IB1_Cu"/>
    <property type="match status" value="1"/>
</dbReference>
<evidence type="ECO:0000256" key="8">
    <source>
        <dbReference type="ARBA" id="ARBA00022989"/>
    </source>
</evidence>
<dbReference type="InterPro" id="IPR018303">
    <property type="entry name" value="ATPase_P-typ_P_site"/>
</dbReference>
<dbReference type="Pfam" id="PF13473">
    <property type="entry name" value="Cupredoxin_1"/>
    <property type="match status" value="1"/>
</dbReference>
<dbReference type="InterPro" id="IPR027256">
    <property type="entry name" value="P-typ_ATPase_IB"/>
</dbReference>
<dbReference type="Pfam" id="PF00122">
    <property type="entry name" value="E1-E2_ATPase"/>
    <property type="match status" value="1"/>
</dbReference>
<dbReference type="NCBIfam" id="TIGR01494">
    <property type="entry name" value="ATPase_P-type"/>
    <property type="match status" value="1"/>
</dbReference>
<evidence type="ECO:0000256" key="1">
    <source>
        <dbReference type="ARBA" id="ARBA00004651"/>
    </source>
</evidence>
<feature type="domain" description="TRASH" evidence="12">
    <location>
        <begin position="847"/>
        <end position="884"/>
    </location>
</feature>
<evidence type="ECO:0000256" key="5">
    <source>
        <dbReference type="ARBA" id="ARBA00022741"/>
    </source>
</evidence>